<evidence type="ECO:0000256" key="6">
    <source>
        <dbReference type="ARBA" id="ARBA00023136"/>
    </source>
</evidence>
<keyword evidence="3" id="KW-0042">Antenna complex</keyword>
<gene>
    <name evidence="10" type="ORF">V2H45_11720</name>
</gene>
<dbReference type="Proteomes" id="UP001333818">
    <property type="component" value="Unassembled WGS sequence"/>
</dbReference>
<dbReference type="PROSITE" id="PS51445">
    <property type="entry name" value="PBS_LINKER"/>
    <property type="match status" value="1"/>
</dbReference>
<name>A0AAW9Q2G2_9CYAN</name>
<dbReference type="Pfam" id="PF00427">
    <property type="entry name" value="PBS_linker_poly"/>
    <property type="match status" value="1"/>
</dbReference>
<feature type="domain" description="PBS-linker" evidence="9">
    <location>
        <begin position="1"/>
        <end position="180"/>
    </location>
</feature>
<dbReference type="PANTHER" id="PTHR34011">
    <property type="entry name" value="PHYCOBILISOME 32.1 KDA LINKER POLYPEPTIDE, PHYCOCYANIN-ASSOCIATED, ROD 2-RELATED"/>
    <property type="match status" value="1"/>
</dbReference>
<proteinExistence type="inferred from homology"/>
<dbReference type="GO" id="GO:0015979">
    <property type="term" value="P:photosynthesis"/>
    <property type="evidence" value="ECO:0007669"/>
    <property type="project" value="UniProtKB-KW"/>
</dbReference>
<comment type="similarity">
    <text evidence="7">Belongs to the phycobilisome linker protein family.</text>
</comment>
<evidence type="ECO:0000259" key="8">
    <source>
        <dbReference type="PROSITE" id="PS51441"/>
    </source>
</evidence>
<evidence type="ECO:0000256" key="5">
    <source>
        <dbReference type="ARBA" id="ARBA00023078"/>
    </source>
</evidence>
<evidence type="ECO:0000256" key="7">
    <source>
        <dbReference type="PROSITE-ProRule" id="PRU00775"/>
    </source>
</evidence>
<dbReference type="InterPro" id="IPR001297">
    <property type="entry name" value="PBS_linker_dom"/>
</dbReference>
<keyword evidence="4 7" id="KW-0605">Phycobilisome</keyword>
<dbReference type="EMBL" id="JAZBJZ010000041">
    <property type="protein sequence ID" value="MEE3717420.1"/>
    <property type="molecule type" value="Genomic_DNA"/>
</dbReference>
<dbReference type="AlphaFoldDB" id="A0AAW9Q2G2"/>
<evidence type="ECO:0000256" key="3">
    <source>
        <dbReference type="ARBA" id="ARBA00022549"/>
    </source>
</evidence>
<evidence type="ECO:0000256" key="1">
    <source>
        <dbReference type="ARBA" id="ARBA00004445"/>
    </source>
</evidence>
<keyword evidence="6" id="KW-0472">Membrane</keyword>
<dbReference type="InterPro" id="IPR038255">
    <property type="entry name" value="PBS_linker_sf"/>
</dbReference>
<comment type="subcellular location">
    <subcellularLocation>
        <location evidence="1">Cellular thylakoid membrane</location>
        <topology evidence="1">Peripheral membrane protein</topology>
        <orientation evidence="1">Cytoplasmic side</orientation>
    </subcellularLocation>
</comment>
<evidence type="ECO:0000256" key="4">
    <source>
        <dbReference type="ARBA" id="ARBA00022738"/>
    </source>
</evidence>
<dbReference type="SMART" id="SM01094">
    <property type="entry name" value="CpcD"/>
    <property type="match status" value="1"/>
</dbReference>
<comment type="caution">
    <text evidence="10">The sequence shown here is derived from an EMBL/GenBank/DDBJ whole genome shotgun (WGS) entry which is preliminary data.</text>
</comment>
<dbReference type="Pfam" id="PF01383">
    <property type="entry name" value="CpcD"/>
    <property type="match status" value="1"/>
</dbReference>
<feature type="domain" description="CpcD-like" evidence="8">
    <location>
        <begin position="236"/>
        <end position="288"/>
    </location>
</feature>
<evidence type="ECO:0000259" key="9">
    <source>
        <dbReference type="PROSITE" id="PS51445"/>
    </source>
</evidence>
<keyword evidence="11" id="KW-1185">Reference proteome</keyword>
<dbReference type="PANTHER" id="PTHR34011:SF6">
    <property type="entry name" value="PHYCOBILIPROTEIN APCE"/>
    <property type="match status" value="1"/>
</dbReference>
<evidence type="ECO:0000313" key="10">
    <source>
        <dbReference type="EMBL" id="MEE3717420.1"/>
    </source>
</evidence>
<accession>A0AAW9Q2G2</accession>
<dbReference type="GO" id="GO:0030089">
    <property type="term" value="C:phycobilisome"/>
    <property type="evidence" value="ECO:0007669"/>
    <property type="project" value="UniProtKB-UniRule"/>
</dbReference>
<reference evidence="10" key="1">
    <citation type="submission" date="2024-01" db="EMBL/GenBank/DDBJ databases">
        <title>Bank of Algae and Cyanobacteria of the Azores (BACA) strain genomes.</title>
        <authorList>
            <person name="Luz R."/>
            <person name="Cordeiro R."/>
            <person name="Fonseca A."/>
            <person name="Goncalves V."/>
        </authorList>
    </citation>
    <scope>NUCLEOTIDE SEQUENCE</scope>
    <source>
        <strain evidence="10">BACA0141</strain>
    </source>
</reference>
<dbReference type="Gene3D" id="1.10.3130.20">
    <property type="entry name" value="Phycobilisome linker domain"/>
    <property type="match status" value="1"/>
</dbReference>
<keyword evidence="5" id="KW-0793">Thylakoid</keyword>
<evidence type="ECO:0000313" key="11">
    <source>
        <dbReference type="Proteomes" id="UP001333818"/>
    </source>
</evidence>
<dbReference type="RefSeq" id="WP_330483848.1">
    <property type="nucleotide sequence ID" value="NZ_JAZBJZ010000041.1"/>
</dbReference>
<evidence type="ECO:0000256" key="2">
    <source>
        <dbReference type="ARBA" id="ARBA00022531"/>
    </source>
</evidence>
<dbReference type="PROSITE" id="PS51441">
    <property type="entry name" value="CPCD_LIKE"/>
    <property type="match status" value="1"/>
</dbReference>
<dbReference type="GO" id="GO:0031676">
    <property type="term" value="C:plasma membrane-derived thylakoid membrane"/>
    <property type="evidence" value="ECO:0007669"/>
    <property type="project" value="UniProtKB-SubCell"/>
</dbReference>
<organism evidence="10 11">
    <name type="scientific">Tumidithrix elongata BACA0141</name>
    <dbReference type="NCBI Taxonomy" id="2716417"/>
    <lineage>
        <taxon>Bacteria</taxon>
        <taxon>Bacillati</taxon>
        <taxon>Cyanobacteriota</taxon>
        <taxon>Cyanophyceae</taxon>
        <taxon>Pseudanabaenales</taxon>
        <taxon>Pseudanabaenaceae</taxon>
        <taxon>Tumidithrix</taxon>
        <taxon>Tumidithrix elongata</taxon>
    </lineage>
</organism>
<dbReference type="PIRSF" id="PIRSF005898">
    <property type="entry name" value="Phycobilisome_CpeC/CpcI"/>
    <property type="match status" value="1"/>
</dbReference>
<dbReference type="InterPro" id="IPR016470">
    <property type="entry name" value="Phycobilisome"/>
</dbReference>
<sequence>MVITNAASRLGTSAFSNSSPTELRPNWTPEDAQVVINAVYRHVLGNDYIMAVERLVGPESLLKNGQITVRDFVRAVAKSDLYKTKFLYPNFQTRVIELNFKHLLGRAPNSEAEVIEHLDRYQNEGFDADIDSYIDSAEYEANFGDAIVPYYRAFEYQVGQTGTAFSRIFRLYRGYANSDRSQVEGNSSRLAAELAQNSASAIVGASGGSEGWAYRPSKQGVMPNHVFGRTSVGSTDRLYRIEVSGISLPRYPKVRRSNKEFIVPYEQLTPTLQQIKKLGGKVASVTIA</sequence>
<dbReference type="InterPro" id="IPR008213">
    <property type="entry name" value="CpcD-like_dom"/>
</dbReference>
<protein>
    <submittedName>
        <fullName evidence="10">Phycobilisome linker polypeptide</fullName>
    </submittedName>
</protein>
<keyword evidence="2" id="KW-0602">Photosynthesis</keyword>